<evidence type="ECO:0000313" key="3">
    <source>
        <dbReference type="Proteomes" id="UP000799757"/>
    </source>
</evidence>
<protein>
    <recommendedName>
        <fullName evidence="4">Hydrophobin</fullName>
    </recommendedName>
</protein>
<feature type="chain" id="PRO_5025488400" description="Hydrophobin" evidence="1">
    <location>
        <begin position="18"/>
        <end position="189"/>
    </location>
</feature>
<gene>
    <name evidence="2" type="ORF">K505DRAFT_73807</name>
</gene>
<evidence type="ECO:0008006" key="4">
    <source>
        <dbReference type="Google" id="ProtNLM"/>
    </source>
</evidence>
<organism evidence="2 3">
    <name type="scientific">Melanomma pulvis-pyrius CBS 109.77</name>
    <dbReference type="NCBI Taxonomy" id="1314802"/>
    <lineage>
        <taxon>Eukaryota</taxon>
        <taxon>Fungi</taxon>
        <taxon>Dikarya</taxon>
        <taxon>Ascomycota</taxon>
        <taxon>Pezizomycotina</taxon>
        <taxon>Dothideomycetes</taxon>
        <taxon>Pleosporomycetidae</taxon>
        <taxon>Pleosporales</taxon>
        <taxon>Melanommataceae</taxon>
        <taxon>Melanomma</taxon>
    </lineage>
</organism>
<feature type="signal peptide" evidence="1">
    <location>
        <begin position="1"/>
        <end position="17"/>
    </location>
</feature>
<name>A0A6A6XRN9_9PLEO</name>
<evidence type="ECO:0000256" key="1">
    <source>
        <dbReference type="SAM" id="SignalP"/>
    </source>
</evidence>
<accession>A0A6A6XRN9</accession>
<dbReference type="AlphaFoldDB" id="A0A6A6XRN9"/>
<keyword evidence="3" id="KW-1185">Reference proteome</keyword>
<proteinExistence type="predicted"/>
<sequence>MFSKLAVITLFLTGSYAITPHRRYWHTPSPTLITSLPTTIPTPTLSLLDQCVDKSAANYVSCVAGTEGFSTGYPPLPTGVRTPPINPHYPARMRRGYRAVDDTAAASNTGNLAMCCVSNPCDFKIQNESLVALTDVPCWTVDQLALPTAWSMSSSWAAPPRPTSMRSYPMTVDKAHVLVEKNSQAAQGS</sequence>
<keyword evidence="1" id="KW-0732">Signal</keyword>
<evidence type="ECO:0000313" key="2">
    <source>
        <dbReference type="EMBL" id="KAF2799221.1"/>
    </source>
</evidence>
<dbReference type="Proteomes" id="UP000799757">
    <property type="component" value="Unassembled WGS sequence"/>
</dbReference>
<reference evidence="2" key="1">
    <citation type="journal article" date="2020" name="Stud. Mycol.">
        <title>101 Dothideomycetes genomes: a test case for predicting lifestyles and emergence of pathogens.</title>
        <authorList>
            <person name="Haridas S."/>
            <person name="Albert R."/>
            <person name="Binder M."/>
            <person name="Bloem J."/>
            <person name="Labutti K."/>
            <person name="Salamov A."/>
            <person name="Andreopoulos B."/>
            <person name="Baker S."/>
            <person name="Barry K."/>
            <person name="Bills G."/>
            <person name="Bluhm B."/>
            <person name="Cannon C."/>
            <person name="Castanera R."/>
            <person name="Culley D."/>
            <person name="Daum C."/>
            <person name="Ezra D."/>
            <person name="Gonzalez J."/>
            <person name="Henrissat B."/>
            <person name="Kuo A."/>
            <person name="Liang C."/>
            <person name="Lipzen A."/>
            <person name="Lutzoni F."/>
            <person name="Magnuson J."/>
            <person name="Mondo S."/>
            <person name="Nolan M."/>
            <person name="Ohm R."/>
            <person name="Pangilinan J."/>
            <person name="Park H.-J."/>
            <person name="Ramirez L."/>
            <person name="Alfaro M."/>
            <person name="Sun H."/>
            <person name="Tritt A."/>
            <person name="Yoshinaga Y."/>
            <person name="Zwiers L.-H."/>
            <person name="Turgeon B."/>
            <person name="Goodwin S."/>
            <person name="Spatafora J."/>
            <person name="Crous P."/>
            <person name="Grigoriev I."/>
        </authorList>
    </citation>
    <scope>NUCLEOTIDE SEQUENCE</scope>
    <source>
        <strain evidence="2">CBS 109.77</strain>
    </source>
</reference>
<dbReference type="EMBL" id="MU001768">
    <property type="protein sequence ID" value="KAF2799221.1"/>
    <property type="molecule type" value="Genomic_DNA"/>
</dbReference>